<proteinExistence type="inferred from homology"/>
<gene>
    <name evidence="12" type="ORF">M9Y10_034819</name>
</gene>
<name>A0ABR2KJ93_9EUKA</name>
<evidence type="ECO:0000256" key="5">
    <source>
        <dbReference type="ARBA" id="ARBA00022679"/>
    </source>
</evidence>
<feature type="transmembrane region" description="Helical" evidence="9">
    <location>
        <begin position="225"/>
        <end position="253"/>
    </location>
</feature>
<keyword evidence="6 9" id="KW-0812">Transmembrane</keyword>
<feature type="transmembrane region" description="Helical" evidence="9">
    <location>
        <begin position="55"/>
        <end position="74"/>
    </location>
</feature>
<dbReference type="PANTHER" id="PTHR10050:SF46">
    <property type="entry name" value="PROTEIN O-MANNOSYL-TRANSFERASE 2"/>
    <property type="match status" value="1"/>
</dbReference>
<comment type="subcellular location">
    <subcellularLocation>
        <location evidence="1">Endomembrane system</location>
        <topology evidence="1">Multi-pass membrane protein</topology>
    </subcellularLocation>
</comment>
<organism evidence="12 13">
    <name type="scientific">Tritrichomonas musculus</name>
    <dbReference type="NCBI Taxonomy" id="1915356"/>
    <lineage>
        <taxon>Eukaryota</taxon>
        <taxon>Metamonada</taxon>
        <taxon>Parabasalia</taxon>
        <taxon>Tritrichomonadida</taxon>
        <taxon>Tritrichomonadidae</taxon>
        <taxon>Tritrichomonas</taxon>
    </lineage>
</organism>
<comment type="caution">
    <text evidence="12">The sequence shown here is derived from an EMBL/GenBank/DDBJ whole genome shotgun (WGS) entry which is preliminary data.</text>
</comment>
<feature type="transmembrane region" description="Helical" evidence="9">
    <location>
        <begin position="199"/>
        <end position="219"/>
    </location>
</feature>
<feature type="transmembrane region" description="Helical" evidence="9">
    <location>
        <begin position="472"/>
        <end position="488"/>
    </location>
</feature>
<evidence type="ECO:0000256" key="7">
    <source>
        <dbReference type="ARBA" id="ARBA00022989"/>
    </source>
</evidence>
<feature type="domain" description="ArnT-like N-terminal" evidence="10">
    <location>
        <begin position="68"/>
        <end position="303"/>
    </location>
</feature>
<evidence type="ECO:0000259" key="11">
    <source>
        <dbReference type="Pfam" id="PF16192"/>
    </source>
</evidence>
<evidence type="ECO:0000256" key="1">
    <source>
        <dbReference type="ARBA" id="ARBA00004127"/>
    </source>
</evidence>
<comment type="pathway">
    <text evidence="2">Protein modification; protein glycosylation.</text>
</comment>
<dbReference type="Proteomes" id="UP001470230">
    <property type="component" value="Unassembled WGS sequence"/>
</dbReference>
<evidence type="ECO:0000256" key="8">
    <source>
        <dbReference type="ARBA" id="ARBA00023136"/>
    </source>
</evidence>
<dbReference type="EMBL" id="JAPFFF010000005">
    <property type="protein sequence ID" value="KAK8890060.1"/>
    <property type="molecule type" value="Genomic_DNA"/>
</dbReference>
<dbReference type="InterPro" id="IPR003342">
    <property type="entry name" value="ArnT-like_N"/>
</dbReference>
<dbReference type="InterPro" id="IPR032421">
    <property type="entry name" value="PMT_4TMC"/>
</dbReference>
<keyword evidence="4" id="KW-0328">Glycosyltransferase</keyword>
<feature type="transmembrane region" description="Helical" evidence="9">
    <location>
        <begin position="274"/>
        <end position="300"/>
    </location>
</feature>
<evidence type="ECO:0000259" key="10">
    <source>
        <dbReference type="Pfam" id="PF02366"/>
    </source>
</evidence>
<keyword evidence="8 9" id="KW-0472">Membrane</keyword>
<comment type="similarity">
    <text evidence="3">Belongs to the glycosyltransferase 39 family.</text>
</comment>
<evidence type="ECO:0000256" key="9">
    <source>
        <dbReference type="SAM" id="Phobius"/>
    </source>
</evidence>
<keyword evidence="13" id="KW-1185">Reference proteome</keyword>
<feature type="transmembrane region" description="Helical" evidence="9">
    <location>
        <begin position="174"/>
        <end position="194"/>
    </location>
</feature>
<evidence type="ECO:0000313" key="13">
    <source>
        <dbReference type="Proteomes" id="UP001470230"/>
    </source>
</evidence>
<evidence type="ECO:0008006" key="14">
    <source>
        <dbReference type="Google" id="ProtNLM"/>
    </source>
</evidence>
<feature type="transmembrane region" description="Helical" evidence="9">
    <location>
        <begin position="145"/>
        <end position="168"/>
    </location>
</feature>
<dbReference type="Pfam" id="PF02366">
    <property type="entry name" value="PMT"/>
    <property type="match status" value="1"/>
</dbReference>
<keyword evidence="5" id="KW-0808">Transferase</keyword>
<feature type="transmembrane region" description="Helical" evidence="9">
    <location>
        <begin position="394"/>
        <end position="414"/>
    </location>
</feature>
<accession>A0ABR2KJ93</accession>
<sequence length="510" mass="59121">MSSSSVKSDDSSGAGAITPSPFELIQRSRHSFFGISSISDLYRFIFPKRTPTKKLVLDTTDAVAVVFFMAVGMMSRVFRIQFPQTVVFDEVHFGNFTNWYIRGQYFHDIHPPLSKLIMAGVAKAAGYKAEYNFAKIEPTSKYPSMIFVALRLTPAFFGALCVPLSYLIMRVMNARHFAAAIAAFMVMFDCMLIVEARHILSDGILHFFSCLAILSIFLHERYYTLFTFMFEGFCLGCVASCKYTSGGIVLLAFIRQFDITSITSLFKKNNLRNLTSSAIRCCILTFIVIIIHITCFWIHLTILPYEPENRVDMPECVRKGLVNMKNPNWRQRANAPSMLYRIISLIIYMHRGNMRIGHRHPYSSPWYTWPLATGKWLLFWTNEGKHIICMGNVLLWWPVFFSIVINLIRSLLLFDFQSEESSMLFGYLLSYMPFMLIPRDVFIYHYAIPLLFGIYNLNLLIERWLPPVCRGYCYLLFVSMAAFGYVKWNPWAYGLTTPDFYFLVWNRKWP</sequence>
<dbReference type="PANTHER" id="PTHR10050">
    <property type="entry name" value="DOLICHYL-PHOSPHATE-MANNOSE--PROTEIN MANNOSYLTRANSFERASE"/>
    <property type="match status" value="1"/>
</dbReference>
<dbReference type="Pfam" id="PF16192">
    <property type="entry name" value="PMT_4TMC"/>
    <property type="match status" value="1"/>
</dbReference>
<evidence type="ECO:0000256" key="2">
    <source>
        <dbReference type="ARBA" id="ARBA00004922"/>
    </source>
</evidence>
<reference evidence="12 13" key="1">
    <citation type="submission" date="2024-04" db="EMBL/GenBank/DDBJ databases">
        <title>Tritrichomonas musculus Genome.</title>
        <authorList>
            <person name="Alves-Ferreira E."/>
            <person name="Grigg M."/>
            <person name="Lorenzi H."/>
            <person name="Galac M."/>
        </authorList>
    </citation>
    <scope>NUCLEOTIDE SEQUENCE [LARGE SCALE GENOMIC DNA]</scope>
    <source>
        <strain evidence="12 13">EAF2021</strain>
    </source>
</reference>
<evidence type="ECO:0000313" key="12">
    <source>
        <dbReference type="EMBL" id="KAK8890060.1"/>
    </source>
</evidence>
<evidence type="ECO:0000256" key="3">
    <source>
        <dbReference type="ARBA" id="ARBA00007222"/>
    </source>
</evidence>
<evidence type="ECO:0000256" key="4">
    <source>
        <dbReference type="ARBA" id="ARBA00022676"/>
    </source>
</evidence>
<keyword evidence="7 9" id="KW-1133">Transmembrane helix</keyword>
<evidence type="ECO:0000256" key="6">
    <source>
        <dbReference type="ARBA" id="ARBA00022692"/>
    </source>
</evidence>
<dbReference type="InterPro" id="IPR027005">
    <property type="entry name" value="PMT-like"/>
</dbReference>
<protein>
    <recommendedName>
        <fullName evidence="14">Dolichyl-phosphate-mannose--protein mannosyltransferase</fullName>
    </recommendedName>
</protein>
<feature type="domain" description="Protein O-mannosyl-transferase C-terminal four TM" evidence="11">
    <location>
        <begin position="342"/>
        <end position="499"/>
    </location>
</feature>
<feature type="transmembrane region" description="Helical" evidence="9">
    <location>
        <begin position="441"/>
        <end position="460"/>
    </location>
</feature>